<sequence length="35" mass="4007">MQKNTSIINNRGTINEKFLNCKSRKKGKDNLVISL</sequence>
<protein>
    <submittedName>
        <fullName evidence="1">Uncharacterized protein</fullName>
    </submittedName>
</protein>
<evidence type="ECO:0000313" key="1">
    <source>
        <dbReference type="EMBL" id="KGO32436.1"/>
    </source>
</evidence>
<dbReference type="EMBL" id="AXCV01000020">
    <property type="protein sequence ID" value="KGO32436.1"/>
    <property type="molecule type" value="Genomic_DNA"/>
</dbReference>
<evidence type="ECO:0000313" key="2">
    <source>
        <dbReference type="Proteomes" id="UP000030023"/>
    </source>
</evidence>
<comment type="caution">
    <text evidence="1">The sequence shown here is derived from an EMBL/GenBank/DDBJ whole genome shotgun (WGS) entry which is preliminary data.</text>
</comment>
<keyword evidence="2" id="KW-1185">Reference proteome</keyword>
<accession>A0ABR4XTL3</accession>
<name>A0ABR4XTL3_9LACO</name>
<organism evidence="1 2">
    <name type="scientific">Oenococcus alcoholitolerans</name>
    <dbReference type="NCBI Taxonomy" id="931074"/>
    <lineage>
        <taxon>Bacteria</taxon>
        <taxon>Bacillati</taxon>
        <taxon>Bacillota</taxon>
        <taxon>Bacilli</taxon>
        <taxon>Lactobacillales</taxon>
        <taxon>Lactobacillaceae</taxon>
        <taxon>Oenococcus</taxon>
    </lineage>
</organism>
<gene>
    <name evidence="1" type="ORF">Q757_01030</name>
</gene>
<reference evidence="1 2" key="1">
    <citation type="journal article" date="2014" name="Antonie Van Leeuwenhoek">
        <title>Oenococcus alcoholitolerans sp. nov., a lactic acid bacteria isolated from cachaca and ethanol fermentation processes.</title>
        <authorList>
            <person name="Badotti F."/>
            <person name="Moreira A.P."/>
            <person name="Tonon L.A."/>
            <person name="de Lucena B.T."/>
            <person name="Gomes Fde C."/>
            <person name="Kruger R."/>
            <person name="Thompson C.C."/>
            <person name="de Morais M.A.Jr."/>
            <person name="Rosa C.A."/>
            <person name="Thompson F.L."/>
        </authorList>
    </citation>
    <scope>NUCLEOTIDE SEQUENCE [LARGE SCALE GENOMIC DNA]</scope>
    <source>
        <strain evidence="1 2">UFRJ-M7.2.18</strain>
    </source>
</reference>
<dbReference type="Proteomes" id="UP000030023">
    <property type="component" value="Unassembled WGS sequence"/>
</dbReference>
<proteinExistence type="predicted"/>